<feature type="compositionally biased region" description="Polar residues" evidence="1">
    <location>
        <begin position="80"/>
        <end position="96"/>
    </location>
</feature>
<feature type="compositionally biased region" description="Low complexity" evidence="1">
    <location>
        <begin position="838"/>
        <end position="851"/>
    </location>
</feature>
<feature type="transmembrane region" description="Helical" evidence="2">
    <location>
        <begin position="974"/>
        <end position="1002"/>
    </location>
</feature>
<sequence>MVKDMSTRDGFPGDKQKTSLSNFISKILPSHRPEQGGTARGPHVTNDSDSAYIDLGMNPNDLTEWNLAQDPPVRPPPPEQITNSHQHMNKNPSTQRGRSRLRDKLIQPSRIPQQTTGPDFPLPRKSLEGPQARESSSRAWRQRDKSQPITTDEIHDALKTKEARRKSRRSLKESGDWLGVQGADPYSGEFAVLTPTSTLSSETTPPSAKYRLAQLSERRRGAIAAYEEARLEEQAETEKILLRKGRSRLEKMEDAKEQRRQLQPKFPTWSQQRRRWSSVHEPVLSPIPQSLKSNKIDGSSDEALPAVSIRNFSRPSKSIGGSALGEPENVEPPGGSENNGSSRHNRRKSRSTETVIHQVLPKMKLPDIPMNPARMRYPPVFSETSDSPLDEHNKEKHFLWRRYRRMSDPGKQRKRSKALMINSSARKTEENLAFASMGNPPPLPRLYSQKPMDHFQDLPIPDHRLDLLPYSEQFMVTKSSSIHKDTNISLISSLSPVQAQSRPTLRLATNLSAFQEPQTELQGAISDTKEVTAISFQSKPRGNTTPPSNFRRVIPVRSSSFQTGVVTTQESQIQIQGTQTTQSHSDPNLPKNATGPRSIHHQPNLRETLRSEIPEDHIGSNMSDNRGRDQGESVSTPTIIITGFDHHHQPLSKRMQPHMECWGNQKSTIVDEDRGAVPLSYHDGEPASQKQWSKTTSSHPTTLQNGLQNFVLAHEIAETGTVSAGLAIKEMDSTHMTQYKEQYDLYRSPGDLPTKCTPKEVHQTPIVHPQQHHSRSEGQNTQTDDTDTEVTSHLHHGQSNKARATRRRQGPGELTEAMIQEAARIAMQKSRAREVVTRSRTPSRTPSPRTTATKETRAGAGSPLNGEDSGVAGVLSSCDVDLQKVENVEGEYSRNRKRTVQTTTIQETRTGTRVGKENGNGHRYVVVLVSLVIIAYMILLGIASAWWVVVQPAFDTRSELWKRKRRGQATGEDVGVFVAAGVLCVGGILVLGVLVKGVVWIASL</sequence>
<feature type="compositionally biased region" description="Basic and acidic residues" evidence="1">
    <location>
        <begin position="141"/>
        <end position="161"/>
    </location>
</feature>
<evidence type="ECO:0000256" key="1">
    <source>
        <dbReference type="SAM" id="MobiDB-lite"/>
    </source>
</evidence>
<feature type="region of interest" description="Disordered" evidence="1">
    <location>
        <begin position="562"/>
        <end position="633"/>
    </location>
</feature>
<feature type="compositionally biased region" description="Polar residues" evidence="1">
    <location>
        <begin position="688"/>
        <end position="701"/>
    </location>
</feature>
<dbReference type="EMBL" id="JAWHQM010000036">
    <property type="protein sequence ID" value="KAK5633853.1"/>
    <property type="molecule type" value="Genomic_DNA"/>
</dbReference>
<feature type="transmembrane region" description="Helical" evidence="2">
    <location>
        <begin position="924"/>
        <end position="954"/>
    </location>
</feature>
<reference evidence="3 4" key="1">
    <citation type="submission" date="2023-10" db="EMBL/GenBank/DDBJ databases">
        <title>Draft genome sequence of Xylaria bambusicola isolate GMP-LS, the root and basal stem rot pathogen of sugarcane in Indonesia.</title>
        <authorList>
            <person name="Selvaraj P."/>
            <person name="Muralishankar V."/>
            <person name="Muruganantham S."/>
            <person name="Sp S."/>
            <person name="Haryani S."/>
            <person name="Lau K.J.X."/>
            <person name="Naqvi N.I."/>
        </authorList>
    </citation>
    <scope>NUCLEOTIDE SEQUENCE [LARGE SCALE GENOMIC DNA]</scope>
    <source>
        <strain evidence="3">GMP-LS</strain>
    </source>
</reference>
<accession>A0AAN7UQE8</accession>
<organism evidence="3 4">
    <name type="scientific">Xylaria bambusicola</name>
    <dbReference type="NCBI Taxonomy" id="326684"/>
    <lineage>
        <taxon>Eukaryota</taxon>
        <taxon>Fungi</taxon>
        <taxon>Dikarya</taxon>
        <taxon>Ascomycota</taxon>
        <taxon>Pezizomycotina</taxon>
        <taxon>Sordariomycetes</taxon>
        <taxon>Xylariomycetidae</taxon>
        <taxon>Xylariales</taxon>
        <taxon>Xylariaceae</taxon>
        <taxon>Xylaria</taxon>
    </lineage>
</organism>
<evidence type="ECO:0000256" key="2">
    <source>
        <dbReference type="SAM" id="Phobius"/>
    </source>
</evidence>
<feature type="region of interest" description="Disordered" evidence="1">
    <location>
        <begin position="826"/>
        <end position="869"/>
    </location>
</feature>
<keyword evidence="2" id="KW-0472">Membrane</keyword>
<protein>
    <submittedName>
        <fullName evidence="3">Uncharacterized protein</fullName>
    </submittedName>
</protein>
<evidence type="ECO:0000313" key="4">
    <source>
        <dbReference type="Proteomes" id="UP001305414"/>
    </source>
</evidence>
<keyword evidence="4" id="KW-1185">Reference proteome</keyword>
<feature type="compositionally biased region" description="Polar residues" evidence="1">
    <location>
        <begin position="287"/>
        <end position="297"/>
    </location>
</feature>
<dbReference type="Proteomes" id="UP001305414">
    <property type="component" value="Unassembled WGS sequence"/>
</dbReference>
<name>A0AAN7UQE8_9PEZI</name>
<keyword evidence="2" id="KW-0812">Transmembrane</keyword>
<dbReference type="AlphaFoldDB" id="A0AAN7UQE8"/>
<feature type="region of interest" description="Disordered" evidence="1">
    <location>
        <begin position="681"/>
        <end position="701"/>
    </location>
</feature>
<proteinExistence type="predicted"/>
<gene>
    <name evidence="3" type="ORF">RRF57_009567</name>
</gene>
<feature type="compositionally biased region" description="Low complexity" evidence="1">
    <location>
        <begin position="567"/>
        <end position="583"/>
    </location>
</feature>
<feature type="region of interest" description="Disordered" evidence="1">
    <location>
        <begin position="252"/>
        <end position="353"/>
    </location>
</feature>
<feature type="compositionally biased region" description="Basic and acidic residues" evidence="1">
    <location>
        <begin position="607"/>
        <end position="618"/>
    </location>
</feature>
<feature type="region of interest" description="Disordered" evidence="1">
    <location>
        <begin position="1"/>
        <end position="176"/>
    </location>
</feature>
<feature type="region of interest" description="Disordered" evidence="1">
    <location>
        <begin position="765"/>
        <end position="812"/>
    </location>
</feature>
<feature type="compositionally biased region" description="Basic residues" evidence="1">
    <location>
        <begin position="793"/>
        <end position="809"/>
    </location>
</feature>
<comment type="caution">
    <text evidence="3">The sequence shown here is derived from an EMBL/GenBank/DDBJ whole genome shotgun (WGS) entry which is preliminary data.</text>
</comment>
<evidence type="ECO:0000313" key="3">
    <source>
        <dbReference type="EMBL" id="KAK5633853.1"/>
    </source>
</evidence>
<feature type="compositionally biased region" description="Basic and acidic residues" evidence="1">
    <location>
        <begin position="1"/>
        <end position="17"/>
    </location>
</feature>
<keyword evidence="2" id="KW-1133">Transmembrane helix</keyword>